<feature type="region of interest" description="Disordered" evidence="1">
    <location>
        <begin position="69"/>
        <end position="104"/>
    </location>
</feature>
<sequence>MRLEKTFQEQSRDIHKTLRDCWGRKRMKASRQINDGVSTLAMILSALSARGQYLNLNAPIRPRAELTAQAFTDNSSSAQSPSSPHTASGSSPDVVSPLLVLRLP</sequence>
<keyword evidence="3" id="KW-1185">Reference proteome</keyword>
<name>A0A4C1U5D6_EUMVA</name>
<gene>
    <name evidence="2" type="ORF">EVAR_11087_1</name>
</gene>
<dbReference type="AlphaFoldDB" id="A0A4C1U5D6"/>
<reference evidence="2 3" key="1">
    <citation type="journal article" date="2019" name="Commun. Biol.">
        <title>The bagworm genome reveals a unique fibroin gene that provides high tensile strength.</title>
        <authorList>
            <person name="Kono N."/>
            <person name="Nakamura H."/>
            <person name="Ohtoshi R."/>
            <person name="Tomita M."/>
            <person name="Numata K."/>
            <person name="Arakawa K."/>
        </authorList>
    </citation>
    <scope>NUCLEOTIDE SEQUENCE [LARGE SCALE GENOMIC DNA]</scope>
</reference>
<evidence type="ECO:0000256" key="1">
    <source>
        <dbReference type="SAM" id="MobiDB-lite"/>
    </source>
</evidence>
<proteinExistence type="predicted"/>
<evidence type="ECO:0000313" key="2">
    <source>
        <dbReference type="EMBL" id="GBP21056.1"/>
    </source>
</evidence>
<dbReference type="EMBL" id="BGZK01000125">
    <property type="protein sequence ID" value="GBP21056.1"/>
    <property type="molecule type" value="Genomic_DNA"/>
</dbReference>
<dbReference type="Proteomes" id="UP000299102">
    <property type="component" value="Unassembled WGS sequence"/>
</dbReference>
<accession>A0A4C1U5D6</accession>
<feature type="compositionally biased region" description="Low complexity" evidence="1">
    <location>
        <begin position="75"/>
        <end position="92"/>
    </location>
</feature>
<evidence type="ECO:0000313" key="3">
    <source>
        <dbReference type="Proteomes" id="UP000299102"/>
    </source>
</evidence>
<protein>
    <submittedName>
        <fullName evidence="2">Uncharacterized protein</fullName>
    </submittedName>
</protein>
<comment type="caution">
    <text evidence="2">The sequence shown here is derived from an EMBL/GenBank/DDBJ whole genome shotgun (WGS) entry which is preliminary data.</text>
</comment>
<organism evidence="2 3">
    <name type="scientific">Eumeta variegata</name>
    <name type="common">Bagworm moth</name>
    <name type="synonym">Eumeta japonica</name>
    <dbReference type="NCBI Taxonomy" id="151549"/>
    <lineage>
        <taxon>Eukaryota</taxon>
        <taxon>Metazoa</taxon>
        <taxon>Ecdysozoa</taxon>
        <taxon>Arthropoda</taxon>
        <taxon>Hexapoda</taxon>
        <taxon>Insecta</taxon>
        <taxon>Pterygota</taxon>
        <taxon>Neoptera</taxon>
        <taxon>Endopterygota</taxon>
        <taxon>Lepidoptera</taxon>
        <taxon>Glossata</taxon>
        <taxon>Ditrysia</taxon>
        <taxon>Tineoidea</taxon>
        <taxon>Psychidae</taxon>
        <taxon>Oiketicinae</taxon>
        <taxon>Eumeta</taxon>
    </lineage>
</organism>